<dbReference type="Proteomes" id="UP000654918">
    <property type="component" value="Unassembled WGS sequence"/>
</dbReference>
<dbReference type="PANTHER" id="PTHR46599">
    <property type="entry name" value="PIGGYBAC TRANSPOSABLE ELEMENT-DERIVED PROTEIN 4"/>
    <property type="match status" value="1"/>
</dbReference>
<dbReference type="PANTHER" id="PTHR46599:SF3">
    <property type="entry name" value="PIGGYBAC TRANSPOSABLE ELEMENT-DERIVED PROTEIN 4"/>
    <property type="match status" value="1"/>
</dbReference>
<evidence type="ECO:0000259" key="1">
    <source>
        <dbReference type="Pfam" id="PF13843"/>
    </source>
</evidence>
<name>A0A8H6IZU5_9PEZI</name>
<reference evidence="2" key="1">
    <citation type="journal article" date="2020" name="Phytopathology">
        <title>Genome Sequence Resources of Colletotrichum truncatum, C. plurivorum, C. musicola, and C. sojae: Four Species Pathogenic to Soybean (Glycine max).</title>
        <authorList>
            <person name="Rogerio F."/>
            <person name="Boufleur T.R."/>
            <person name="Ciampi-Guillardi M."/>
            <person name="Sukno S.A."/>
            <person name="Thon M.R."/>
            <person name="Massola Junior N.S."/>
            <person name="Baroncelli R."/>
        </authorList>
    </citation>
    <scope>NUCLEOTIDE SEQUENCE</scope>
    <source>
        <strain evidence="2">LFN00145</strain>
    </source>
</reference>
<proteinExistence type="predicted"/>
<dbReference type="AlphaFoldDB" id="A0A8H6IZU5"/>
<feature type="domain" description="PiggyBac transposable element-derived protein" evidence="1">
    <location>
        <begin position="19"/>
        <end position="439"/>
    </location>
</feature>
<gene>
    <name evidence="2" type="ORF">CPLU01_16088</name>
</gene>
<sequence length="562" mass="64775">MPFEVPEREAEIGVLPAEPIDLFLRYVPYDVVDRWAEWTNAAGLTAQRRPLRRRSRSKLWRPTSAHEIYLFLGILICMGLHTESQISSYWSTSQDQEDPIYLFTRFMSRDRFQLLLRRLRIFNPADFPDITTTTPSQQRSRRGAREDRMPKVYRQINGWSAHIQATGDSFYTPGSGLTVDEAMIRFTGRSVETTTVPNKPTPVGFKVWVLAQKGYCLRWLWHVHGQGPYGLVPQARPAWGDEEAKKAALTPTQRVVTTLVALLPVAEYHVFLDNLFASVKLFRALRRQNIGATGTCRKDGGIDDILVGEKEDEGKGIPWGQVHCIPTKDGQINQFTWKDNALVLFLTTVFRETAEVLRLRRRPTGDSAAKKEARRVFGAEARKNLPIPLAIDEYNHNMNGVDTSDQMRSYHQYSRPIRRGSWQALAWNFLLEVVLVNTFFLQLWGDPNWPKVKSQYQWRRTLSTQLIQQFGPSADARTRARPKRATDTRNDVIPWVHHTRERRKNPSPCVACNYSRRKSRVALGEVTANTRRRKQSRSGCRQCGVALCTTDECWYLYHNQNI</sequence>
<dbReference type="InterPro" id="IPR029526">
    <property type="entry name" value="PGBD"/>
</dbReference>
<accession>A0A8H6IZU5</accession>
<evidence type="ECO:0000313" key="3">
    <source>
        <dbReference type="Proteomes" id="UP000654918"/>
    </source>
</evidence>
<dbReference type="EMBL" id="WIGO01000857">
    <property type="protein sequence ID" value="KAF6803889.1"/>
    <property type="molecule type" value="Genomic_DNA"/>
</dbReference>
<keyword evidence="3" id="KW-1185">Reference proteome</keyword>
<comment type="caution">
    <text evidence="2">The sequence shown here is derived from an EMBL/GenBank/DDBJ whole genome shotgun (WGS) entry which is preliminary data.</text>
</comment>
<dbReference type="Pfam" id="PF13843">
    <property type="entry name" value="DDE_Tnp_1_7"/>
    <property type="match status" value="1"/>
</dbReference>
<evidence type="ECO:0000313" key="2">
    <source>
        <dbReference type="EMBL" id="KAF6803889.1"/>
    </source>
</evidence>
<protein>
    <recommendedName>
        <fullName evidence="1">PiggyBac transposable element-derived protein domain-containing protein</fullName>
    </recommendedName>
</protein>
<organism evidence="2 3">
    <name type="scientific">Colletotrichum plurivorum</name>
    <dbReference type="NCBI Taxonomy" id="2175906"/>
    <lineage>
        <taxon>Eukaryota</taxon>
        <taxon>Fungi</taxon>
        <taxon>Dikarya</taxon>
        <taxon>Ascomycota</taxon>
        <taxon>Pezizomycotina</taxon>
        <taxon>Sordariomycetes</taxon>
        <taxon>Hypocreomycetidae</taxon>
        <taxon>Glomerellales</taxon>
        <taxon>Glomerellaceae</taxon>
        <taxon>Colletotrichum</taxon>
        <taxon>Colletotrichum orchidearum species complex</taxon>
    </lineage>
</organism>